<feature type="non-terminal residue" evidence="1">
    <location>
        <position position="1"/>
    </location>
</feature>
<organism evidence="1">
    <name type="scientific">Dendroctonus ponderosae</name>
    <name type="common">Mountain pine beetle</name>
    <dbReference type="NCBI Taxonomy" id="77166"/>
    <lineage>
        <taxon>Eukaryota</taxon>
        <taxon>Metazoa</taxon>
        <taxon>Ecdysozoa</taxon>
        <taxon>Arthropoda</taxon>
        <taxon>Hexapoda</taxon>
        <taxon>Insecta</taxon>
        <taxon>Pterygota</taxon>
        <taxon>Neoptera</taxon>
        <taxon>Endopterygota</taxon>
        <taxon>Coleoptera</taxon>
        <taxon>Polyphaga</taxon>
        <taxon>Cucujiformia</taxon>
        <taxon>Curculionidae</taxon>
        <taxon>Scolytinae</taxon>
        <taxon>Dendroctonus</taxon>
    </lineage>
</organism>
<dbReference type="AlphaFoldDB" id="N6U7D4"/>
<accession>N6U7D4</accession>
<proteinExistence type="predicted"/>
<name>N6U7D4_DENPD</name>
<evidence type="ECO:0000313" key="1">
    <source>
        <dbReference type="EMBL" id="ENN74502.1"/>
    </source>
</evidence>
<sequence>MVQLEEKCRPIVSRIRFLDRYRLIAGWLTFLENSVWAELFHITFFRTIWLQYTAAKYYLTLTTSISNWRAI</sequence>
<protein>
    <submittedName>
        <fullName evidence="1">Uncharacterized protein</fullName>
    </submittedName>
</protein>
<reference evidence="1" key="1">
    <citation type="journal article" date="2013" name="Genome Biol.">
        <title>Draft genome of the mountain pine beetle, Dendroctonus ponderosae Hopkins, a major forest pest.</title>
        <authorList>
            <person name="Keeling C.I."/>
            <person name="Yuen M.M."/>
            <person name="Liao N.Y."/>
            <person name="Docking T.R."/>
            <person name="Chan S.K."/>
            <person name="Taylor G.A."/>
            <person name="Palmquist D.L."/>
            <person name="Jackman S.D."/>
            <person name="Nguyen A."/>
            <person name="Li M."/>
            <person name="Henderson H."/>
            <person name="Janes J.K."/>
            <person name="Zhao Y."/>
            <person name="Pandoh P."/>
            <person name="Moore R."/>
            <person name="Sperling F.A."/>
            <person name="Huber D.P."/>
            <person name="Birol I."/>
            <person name="Jones S.J."/>
            <person name="Bohlmann J."/>
        </authorList>
    </citation>
    <scope>NUCLEOTIDE SEQUENCE</scope>
</reference>
<gene>
    <name evidence="1" type="ORF">YQE_08913</name>
</gene>
<dbReference type="HOGENOM" id="CLU_2742657_0_0_1"/>
<dbReference type="EMBL" id="KB741049">
    <property type="protein sequence ID" value="ENN74502.1"/>
    <property type="molecule type" value="Genomic_DNA"/>
</dbReference>